<feature type="transmembrane region" description="Helical" evidence="1">
    <location>
        <begin position="71"/>
        <end position="90"/>
    </location>
</feature>
<reference evidence="3 4" key="1">
    <citation type="submission" date="2020-07" db="EMBL/GenBank/DDBJ databases">
        <title>Roseicoccus Jingziensis gen. nov., sp. nov., isolated from coastal seawater.</title>
        <authorList>
            <person name="Feng X."/>
        </authorList>
    </citation>
    <scope>NUCLEOTIDE SEQUENCE [LARGE SCALE GENOMIC DNA]</scope>
    <source>
        <strain evidence="3 4">N1E253</strain>
    </source>
</reference>
<dbReference type="PANTHER" id="PTHR34220">
    <property type="entry name" value="SENSOR HISTIDINE KINASE YPDA"/>
    <property type="match status" value="1"/>
</dbReference>
<evidence type="ECO:0000259" key="2">
    <source>
        <dbReference type="PROSITE" id="PS50109"/>
    </source>
</evidence>
<keyword evidence="3" id="KW-0808">Transferase</keyword>
<dbReference type="GO" id="GO:0000155">
    <property type="term" value="F:phosphorelay sensor kinase activity"/>
    <property type="evidence" value="ECO:0007669"/>
    <property type="project" value="InterPro"/>
</dbReference>
<keyword evidence="4" id="KW-1185">Reference proteome</keyword>
<evidence type="ECO:0000313" key="3">
    <source>
        <dbReference type="EMBL" id="NWK54339.1"/>
    </source>
</evidence>
<dbReference type="InterPro" id="IPR010559">
    <property type="entry name" value="Sig_transdc_His_kin_internal"/>
</dbReference>
<keyword evidence="1" id="KW-0472">Membrane</keyword>
<accession>A0A851GAY5</accession>
<dbReference type="PROSITE" id="PS50109">
    <property type="entry name" value="HIS_KIN"/>
    <property type="match status" value="1"/>
</dbReference>
<keyword evidence="1" id="KW-1133">Transmembrane helix</keyword>
<dbReference type="Proteomes" id="UP000557872">
    <property type="component" value="Unassembled WGS sequence"/>
</dbReference>
<dbReference type="Pfam" id="PF02518">
    <property type="entry name" value="HATPase_c"/>
    <property type="match status" value="1"/>
</dbReference>
<evidence type="ECO:0000256" key="1">
    <source>
        <dbReference type="SAM" id="Phobius"/>
    </source>
</evidence>
<dbReference type="AlphaFoldDB" id="A0A851GAY5"/>
<dbReference type="InterPro" id="IPR003594">
    <property type="entry name" value="HATPase_dom"/>
</dbReference>
<evidence type="ECO:0000313" key="4">
    <source>
        <dbReference type="Proteomes" id="UP000557872"/>
    </source>
</evidence>
<feature type="transmembrane region" description="Helical" evidence="1">
    <location>
        <begin position="36"/>
        <end position="59"/>
    </location>
</feature>
<name>A0A851GAY5_9BACT</name>
<dbReference type="GO" id="GO:0016020">
    <property type="term" value="C:membrane"/>
    <property type="evidence" value="ECO:0007669"/>
    <property type="project" value="InterPro"/>
</dbReference>
<keyword evidence="3" id="KW-0418">Kinase</keyword>
<dbReference type="InterPro" id="IPR005467">
    <property type="entry name" value="His_kinase_dom"/>
</dbReference>
<protein>
    <submittedName>
        <fullName evidence="3">Histidine kinase</fullName>
    </submittedName>
</protein>
<dbReference type="Gene3D" id="3.30.565.10">
    <property type="entry name" value="Histidine kinase-like ATPase, C-terminal domain"/>
    <property type="match status" value="1"/>
</dbReference>
<gene>
    <name evidence="3" type="ORF">HW115_01860</name>
</gene>
<feature type="domain" description="Histidine kinase" evidence="2">
    <location>
        <begin position="301"/>
        <end position="394"/>
    </location>
</feature>
<dbReference type="RefSeq" id="WP_178930875.1">
    <property type="nucleotide sequence ID" value="NZ_JACBAZ010000001.1"/>
</dbReference>
<sequence>MERFLKALLVVCAFLLAWVLLTLVLTAQLTYSGAPWTSGLLVSVEQMLPWFIASPLLIYVSYRFPILYDRWWLHTALHSVLCLLIMVGIGRTREFILEEWPTLIPPESRVPQAAPASSAAHPEPIAIPGSSISSASLQNNEAPIKSDHWLEKTGVIRYASQSSPLGIPLYVTILFIFSLTRYRDEIKKRDQEALKLESQLVQTQLNLLRSQLQPHFLFNTLNTISTLIHTSPDNADAMVIQLSKLLRRTLDQRNDSMIPLQQEVETLKIYLEIQGMRFGDRMQVDYLIEDDTKKVDVPPMIVLPLVENAVRYGVEKSSKATTITIRSHLEGKQLHLDVIDDGPGINPENQSGTGVGLGNTQSRLETLYPGKSASVTLIEQEDHGVIAHIELPLP</sequence>
<dbReference type="Pfam" id="PF06580">
    <property type="entry name" value="His_kinase"/>
    <property type="match status" value="1"/>
</dbReference>
<dbReference type="InterPro" id="IPR050640">
    <property type="entry name" value="Bact_2-comp_sensor_kinase"/>
</dbReference>
<organism evidence="3 4">
    <name type="scientific">Oceaniferula marina</name>
    <dbReference type="NCBI Taxonomy" id="2748318"/>
    <lineage>
        <taxon>Bacteria</taxon>
        <taxon>Pseudomonadati</taxon>
        <taxon>Verrucomicrobiota</taxon>
        <taxon>Verrucomicrobiia</taxon>
        <taxon>Verrucomicrobiales</taxon>
        <taxon>Verrucomicrobiaceae</taxon>
        <taxon>Oceaniferula</taxon>
    </lineage>
</organism>
<dbReference type="SUPFAM" id="SSF55874">
    <property type="entry name" value="ATPase domain of HSP90 chaperone/DNA topoisomerase II/histidine kinase"/>
    <property type="match status" value="1"/>
</dbReference>
<keyword evidence="1" id="KW-0812">Transmembrane</keyword>
<comment type="caution">
    <text evidence="3">The sequence shown here is derived from an EMBL/GenBank/DDBJ whole genome shotgun (WGS) entry which is preliminary data.</text>
</comment>
<dbReference type="InterPro" id="IPR036890">
    <property type="entry name" value="HATPase_C_sf"/>
</dbReference>
<proteinExistence type="predicted"/>
<dbReference type="PANTHER" id="PTHR34220:SF7">
    <property type="entry name" value="SENSOR HISTIDINE KINASE YPDA"/>
    <property type="match status" value="1"/>
</dbReference>
<dbReference type="EMBL" id="JACBAZ010000001">
    <property type="protein sequence ID" value="NWK54339.1"/>
    <property type="molecule type" value="Genomic_DNA"/>
</dbReference>